<feature type="signal peptide" evidence="2">
    <location>
        <begin position="1"/>
        <end position="24"/>
    </location>
</feature>
<evidence type="ECO:0000256" key="1">
    <source>
        <dbReference type="SAM" id="MobiDB-lite"/>
    </source>
</evidence>
<dbReference type="RefSeq" id="WP_094094139.1">
    <property type="nucleotide sequence ID" value="NZ_BMHF01000017.1"/>
</dbReference>
<protein>
    <submittedName>
        <fullName evidence="3">ABC transporter substrate-binding protein</fullName>
    </submittedName>
</protein>
<keyword evidence="2" id="KW-0732">Signal</keyword>
<comment type="caution">
    <text evidence="3">The sequence shown here is derived from an EMBL/GenBank/DDBJ whole genome shotgun (WGS) entry which is preliminary data.</text>
</comment>
<dbReference type="SUPFAM" id="SSF53850">
    <property type="entry name" value="Periplasmic binding protein-like II"/>
    <property type="match status" value="1"/>
</dbReference>
<feature type="chain" id="PRO_5046107642" evidence="2">
    <location>
        <begin position="25"/>
        <end position="443"/>
    </location>
</feature>
<proteinExistence type="predicted"/>
<dbReference type="Gene3D" id="3.40.190.10">
    <property type="entry name" value="Periplasmic binding protein-like II"/>
    <property type="match status" value="2"/>
</dbReference>
<evidence type="ECO:0000313" key="4">
    <source>
        <dbReference type="Proteomes" id="UP000609323"/>
    </source>
</evidence>
<dbReference type="PROSITE" id="PS51257">
    <property type="entry name" value="PROKAR_LIPOPROTEIN"/>
    <property type="match status" value="1"/>
</dbReference>
<evidence type="ECO:0000256" key="2">
    <source>
        <dbReference type="SAM" id="SignalP"/>
    </source>
</evidence>
<dbReference type="EMBL" id="BMHF01000017">
    <property type="protein sequence ID" value="GGA48323.1"/>
    <property type="molecule type" value="Genomic_DNA"/>
</dbReference>
<gene>
    <name evidence="3" type="ORF">GCM10010917_37000</name>
</gene>
<feature type="compositionally biased region" description="Low complexity" evidence="1">
    <location>
        <begin position="28"/>
        <end position="41"/>
    </location>
</feature>
<dbReference type="Pfam" id="PF01547">
    <property type="entry name" value="SBP_bac_1"/>
    <property type="match status" value="1"/>
</dbReference>
<feature type="region of interest" description="Disordered" evidence="1">
    <location>
        <begin position="28"/>
        <end position="50"/>
    </location>
</feature>
<dbReference type="Proteomes" id="UP000609323">
    <property type="component" value="Unassembled WGS sequence"/>
</dbReference>
<dbReference type="PANTHER" id="PTHR43649:SF11">
    <property type="entry name" value="ABC TRANSPORTER SUBSTRATE-BINDING PROTEIN YESO-RELATED"/>
    <property type="match status" value="1"/>
</dbReference>
<evidence type="ECO:0000313" key="3">
    <source>
        <dbReference type="EMBL" id="GGA48323.1"/>
    </source>
</evidence>
<name>A0ABQ1GQR9_9BACL</name>
<accession>A0ABQ1GQR9</accession>
<dbReference type="InterPro" id="IPR006059">
    <property type="entry name" value="SBP"/>
</dbReference>
<organism evidence="3 4">
    <name type="scientific">Paenibacillus physcomitrellae</name>
    <dbReference type="NCBI Taxonomy" id="1619311"/>
    <lineage>
        <taxon>Bacteria</taxon>
        <taxon>Bacillati</taxon>
        <taxon>Bacillota</taxon>
        <taxon>Bacilli</taxon>
        <taxon>Bacillales</taxon>
        <taxon>Paenibacillaceae</taxon>
        <taxon>Paenibacillus</taxon>
    </lineage>
</organism>
<sequence>MIRWKRSLSILVMAVLVGALTACGSSDNAKNNASGNSGSGSQTEASADTGSSPVKLRIMWWGSQDRHEATLAALDLYTKNNPNVTFEPEYSGMEGYLDKLSTQAAAKNAPDIIQLDPGWVPDWAGRGQLAELTSSEVDVSKFDPNLLVGGQSDGKQYAIPMGSVAFGMIFDKAAMDKLGIQSPDNGWTWDDFFTLAKESKSKLPSGQYFTLDYAGNYFMYSAFQYSKGKGPVVTDDGHFNIDKDTFLEWTKQFEELRNEGLVPPADVNASDKEFDPQMDLMVAGKILMRYGFSNNLVSWDSLKPGAYALVTMPRSDEAGGWIKPSMFLGVSADSKQQAEAKKFVNWLLNDPEAAKVLKTSRGLPVNKDNATLLESTMSDLDKAGLALLRATEPDGQTWTAGAGGWTNFIDKDWALVRDELSFKKVTPEQAFDELKDASTAYEK</sequence>
<dbReference type="PANTHER" id="PTHR43649">
    <property type="entry name" value="ARABINOSE-BINDING PROTEIN-RELATED"/>
    <property type="match status" value="1"/>
</dbReference>
<reference evidence="4" key="1">
    <citation type="journal article" date="2019" name="Int. J. Syst. Evol. Microbiol.">
        <title>The Global Catalogue of Microorganisms (GCM) 10K type strain sequencing project: providing services to taxonomists for standard genome sequencing and annotation.</title>
        <authorList>
            <consortium name="The Broad Institute Genomics Platform"/>
            <consortium name="The Broad Institute Genome Sequencing Center for Infectious Disease"/>
            <person name="Wu L."/>
            <person name="Ma J."/>
        </authorList>
    </citation>
    <scope>NUCLEOTIDE SEQUENCE [LARGE SCALE GENOMIC DNA]</scope>
    <source>
        <strain evidence="4">CGMCC 1.15044</strain>
    </source>
</reference>
<keyword evidence="4" id="KW-1185">Reference proteome</keyword>
<dbReference type="InterPro" id="IPR050490">
    <property type="entry name" value="Bact_solute-bd_prot1"/>
</dbReference>